<dbReference type="AlphaFoldDB" id="A0AB73G762"/>
<feature type="transmembrane region" description="Helical" evidence="1">
    <location>
        <begin position="178"/>
        <end position="200"/>
    </location>
</feature>
<feature type="transmembrane region" description="Helical" evidence="1">
    <location>
        <begin position="145"/>
        <end position="166"/>
    </location>
</feature>
<evidence type="ECO:0000256" key="1">
    <source>
        <dbReference type="SAM" id="Phobius"/>
    </source>
</evidence>
<accession>A0AB73G762</accession>
<feature type="transmembrane region" description="Helical" evidence="1">
    <location>
        <begin position="29"/>
        <end position="47"/>
    </location>
</feature>
<keyword evidence="1" id="KW-0472">Membrane</keyword>
<dbReference type="Proteomes" id="UP000061665">
    <property type="component" value="Unassembled WGS sequence"/>
</dbReference>
<evidence type="ECO:0000313" key="2">
    <source>
        <dbReference type="EMBL" id="KVM38863.1"/>
    </source>
</evidence>
<proteinExistence type="predicted"/>
<keyword evidence="1" id="KW-1133">Transmembrane helix</keyword>
<feature type="transmembrane region" description="Helical" evidence="1">
    <location>
        <begin position="99"/>
        <end position="124"/>
    </location>
</feature>
<sequence length="421" mass="46735">MPRSVHRAVRARPVAAAGDGYWWEDPARLILFFILPLYGLLSVSLLGDQKAIARVYFDGFYAFAGALFLVVAMASAWLTQGAQPMRAARASPVELPPCVLDLVFVLAFAGYLVMMSGVLAQPALLLAFLRGSASAFDLLELKGRVVGLSTLTQATAAYVALYFYVYRTRVKGLNRHKLYLVALAVLTLLRSFIFAERLAVIEMALPCVLMIARFRRGPRRSAWVSLAPFAAIPLLVGFFIANEYNRSWETYYVNLYDNIVDFALERLGLYYSTALNNGAGILNVLGWGAGHPMFTFDWLIRFPGLGGLFQPLLDSGDSINVFLNGYADPEFNNPSGIFVHFYEWGWFGLLVAAFVGWVFGRSFAGWRAASGFWCCAHAVLYVSLLEILRIPNLFSGRNFVPLMLLFVVFRCCGTRPGHSST</sequence>
<keyword evidence="1" id="KW-0812">Transmembrane</keyword>
<comment type="caution">
    <text evidence="2">The sequence shown here is derived from an EMBL/GenBank/DDBJ whole genome shotgun (WGS) entry which is preliminary data.</text>
</comment>
<reference evidence="2 3" key="1">
    <citation type="submission" date="2015-11" db="EMBL/GenBank/DDBJ databases">
        <title>Expanding the genomic diversity of Burkholderia species for the development of highly accurate diagnostics.</title>
        <authorList>
            <person name="Sahl J."/>
            <person name="Keim P."/>
            <person name="Wagner D."/>
        </authorList>
    </citation>
    <scope>NUCLEOTIDE SEQUENCE [LARGE SCALE GENOMIC DNA]</scope>
    <source>
        <strain evidence="2 3">MSMB2058</strain>
    </source>
</reference>
<protein>
    <recommendedName>
        <fullName evidence="4">Oligosaccharide repeat unit polymerase</fullName>
    </recommendedName>
</protein>
<dbReference type="EMBL" id="LOZE01000019">
    <property type="protein sequence ID" value="KVM38863.1"/>
    <property type="molecule type" value="Genomic_DNA"/>
</dbReference>
<feature type="transmembrane region" description="Helical" evidence="1">
    <location>
        <begin position="341"/>
        <end position="359"/>
    </location>
</feature>
<name>A0AB73G762_9BURK</name>
<feature type="transmembrane region" description="Helical" evidence="1">
    <location>
        <begin position="221"/>
        <end position="241"/>
    </location>
</feature>
<evidence type="ECO:0000313" key="3">
    <source>
        <dbReference type="Proteomes" id="UP000061665"/>
    </source>
</evidence>
<feature type="transmembrane region" description="Helical" evidence="1">
    <location>
        <begin position="59"/>
        <end position="79"/>
    </location>
</feature>
<gene>
    <name evidence="2" type="ORF">WJ53_27455</name>
</gene>
<evidence type="ECO:0008006" key="4">
    <source>
        <dbReference type="Google" id="ProtNLM"/>
    </source>
</evidence>
<feature type="transmembrane region" description="Helical" evidence="1">
    <location>
        <begin position="371"/>
        <end position="390"/>
    </location>
</feature>
<organism evidence="2 3">
    <name type="scientific">Burkholderia ubonensis</name>
    <dbReference type="NCBI Taxonomy" id="101571"/>
    <lineage>
        <taxon>Bacteria</taxon>
        <taxon>Pseudomonadati</taxon>
        <taxon>Pseudomonadota</taxon>
        <taxon>Betaproteobacteria</taxon>
        <taxon>Burkholderiales</taxon>
        <taxon>Burkholderiaceae</taxon>
        <taxon>Burkholderia</taxon>
        <taxon>Burkholderia cepacia complex</taxon>
    </lineage>
</organism>